<proteinExistence type="predicted"/>
<dbReference type="Proteomes" id="UP000289555">
    <property type="component" value="Chromosome"/>
</dbReference>
<gene>
    <name evidence="5" type="ORF">HORIV_64450</name>
</gene>
<dbReference type="InterPro" id="IPR046335">
    <property type="entry name" value="LacI/GalR-like_sensor"/>
</dbReference>
<keyword evidence="2" id="KW-0238">DNA-binding</keyword>
<keyword evidence="1" id="KW-0805">Transcription regulation</keyword>
<organism evidence="5 6">
    <name type="scientific">Vreelandella olivaria</name>
    <dbReference type="NCBI Taxonomy" id="390919"/>
    <lineage>
        <taxon>Bacteria</taxon>
        <taxon>Pseudomonadati</taxon>
        <taxon>Pseudomonadota</taxon>
        <taxon>Gammaproteobacteria</taxon>
        <taxon>Oceanospirillales</taxon>
        <taxon>Halomonadaceae</taxon>
        <taxon>Vreelandella</taxon>
    </lineage>
</organism>
<evidence type="ECO:0000256" key="3">
    <source>
        <dbReference type="ARBA" id="ARBA00023163"/>
    </source>
</evidence>
<dbReference type="EMBL" id="AP019416">
    <property type="protein sequence ID" value="BBI54024.1"/>
    <property type="molecule type" value="Genomic_DNA"/>
</dbReference>
<accession>A0ABM7GT38</accession>
<dbReference type="InterPro" id="IPR028082">
    <property type="entry name" value="Peripla_BP_I"/>
</dbReference>
<sequence>MSTNFQRDIRARERYLGFRDTIIDSGGSVVLRELAGRSNTAEAGDLLYTLIDDHPETHAVFCSNDMVALGAMLECQRQGWSIPERLAIVGFGNQDFTDSTVPPMTTVEPPRQAIGEHIARLLLERLRGNDTANTETRIDLGVKLIDRESA</sequence>
<dbReference type="PANTHER" id="PTHR30146:SF33">
    <property type="entry name" value="TRANSCRIPTIONAL REGULATOR"/>
    <property type="match status" value="1"/>
</dbReference>
<evidence type="ECO:0000313" key="5">
    <source>
        <dbReference type="EMBL" id="BBI54024.1"/>
    </source>
</evidence>
<evidence type="ECO:0000256" key="2">
    <source>
        <dbReference type="ARBA" id="ARBA00023125"/>
    </source>
</evidence>
<dbReference type="Pfam" id="PF13377">
    <property type="entry name" value="Peripla_BP_3"/>
    <property type="match status" value="1"/>
</dbReference>
<name>A0ABM7GT38_9GAMM</name>
<protein>
    <recommendedName>
        <fullName evidence="4">Transcriptional regulator LacI/GalR-like sensor domain-containing protein</fullName>
    </recommendedName>
</protein>
<feature type="domain" description="Transcriptional regulator LacI/GalR-like sensor" evidence="4">
    <location>
        <begin position="8"/>
        <end position="149"/>
    </location>
</feature>
<keyword evidence="3" id="KW-0804">Transcription</keyword>
<dbReference type="Gene3D" id="3.40.50.2300">
    <property type="match status" value="1"/>
</dbReference>
<evidence type="ECO:0000259" key="4">
    <source>
        <dbReference type="Pfam" id="PF13377"/>
    </source>
</evidence>
<evidence type="ECO:0000313" key="6">
    <source>
        <dbReference type="Proteomes" id="UP000289555"/>
    </source>
</evidence>
<dbReference type="PANTHER" id="PTHR30146">
    <property type="entry name" value="LACI-RELATED TRANSCRIPTIONAL REPRESSOR"/>
    <property type="match status" value="1"/>
</dbReference>
<dbReference type="SUPFAM" id="SSF53822">
    <property type="entry name" value="Periplasmic binding protein-like I"/>
    <property type="match status" value="1"/>
</dbReference>
<reference evidence="6" key="1">
    <citation type="journal article" date="2019" name="Microbiol. Resour. Announc.">
        <title>Complete Genome Sequence of Halomonas olivaria, a Moderately Halophilic Bacterium Isolated from Olive Processing Effluents, Obtained by Nanopore Sequencing.</title>
        <authorList>
            <person name="Nagata S."/>
            <person name="Ii K.M."/>
            <person name="Tsukimi T."/>
            <person name="Miura M.C."/>
            <person name="Galipon J."/>
            <person name="Arakawa K."/>
        </authorList>
    </citation>
    <scope>NUCLEOTIDE SEQUENCE [LARGE SCALE GENOMIC DNA]</scope>
    <source>
        <strain evidence="6">TYRC17</strain>
    </source>
</reference>
<keyword evidence="6" id="KW-1185">Reference proteome</keyword>
<evidence type="ECO:0000256" key="1">
    <source>
        <dbReference type="ARBA" id="ARBA00023015"/>
    </source>
</evidence>